<dbReference type="InterPro" id="IPR049366">
    <property type="entry name" value="RGL11_C"/>
</dbReference>
<dbReference type="EMBL" id="MNQR01000019">
    <property type="protein sequence ID" value="OKZ10479.1"/>
    <property type="molecule type" value="Genomic_DNA"/>
</dbReference>
<name>A0A854C122_9BACT</name>
<dbReference type="AlphaFoldDB" id="A0A854C122"/>
<reference evidence="3 4" key="1">
    <citation type="journal article" date="2016" name="Nat. Biotechnol.">
        <title>Measurement of bacterial replication rates in microbial communities.</title>
        <authorList>
            <person name="Brown C.T."/>
            <person name="Olm M.R."/>
            <person name="Thomas B.C."/>
            <person name="Banfield J.F."/>
        </authorList>
    </citation>
    <scope>NUCLEOTIDE SEQUENCE [LARGE SCALE GENOMIC DNA]</scope>
    <source>
        <strain evidence="3">45_130</strain>
    </source>
</reference>
<evidence type="ECO:0000313" key="3">
    <source>
        <dbReference type="EMBL" id="OKZ10479.1"/>
    </source>
</evidence>
<dbReference type="SUPFAM" id="SSF69318">
    <property type="entry name" value="Integrin alpha N-terminal domain"/>
    <property type="match status" value="1"/>
</dbReference>
<protein>
    <recommendedName>
        <fullName evidence="5">Rhamnogalacturonan lyase</fullName>
    </recommendedName>
</protein>
<proteinExistence type="predicted"/>
<sequence length="627" mass="69278">MIKNRGLGLIVFSLLCAAQPLSECSAQNYTGERLTRGMSGVPSDNGMYLSWRMFVSDDSETTFDIYRESPGEGVVKLNYEPIKSTSDFTDATADLSRDNVWILKSRNREVSRFSRKGGSKTEPFMRLPIDRPEGGVVEGQNYEYLANDCSVGDLDGDGQYEIVLKWYPTNSKTPVQRGFTGNTFIDAYKLDGTRLWRIDLGKNIRSGAATTNFLVFDFDGDGCAELCCKTGDGTVDGVGRAIGRADADWRNYDKDSPLYGKIVEGPEYITVFDGKDGRAVATREYIPTRYPLDGWGGIGGNCGNDNTGGRSDRFTAAVAFLDGKTPSPVMVRGWYGRTVVASWVFDGDSLRNCWTFDSSLPGLEAYSGMGNHNLAVSDFDNDGFDEICVGAMTVDHDGHGLYSTGLRHGDAIHAGDLVPSRKGLEIFGVHENEGNNPIVKRTPAMAMFDAANGEIIWQDDMGKDAGRGVAADIDPRYEGAECWTNRPGLRRGDTGELISQNKPSSCNFVLYWDADTLSELLDHVTVSKWNWDTESTDIIFKAEGVVSNNGTKGNPCLTCDLFGDWREEIIWASNNQKELHIYMSAIPAVDRRPTLMQDRQYRLSVALQNVAYNQPPHLSFRVAESKF</sequence>
<evidence type="ECO:0008006" key="5">
    <source>
        <dbReference type="Google" id="ProtNLM"/>
    </source>
</evidence>
<evidence type="ECO:0000259" key="2">
    <source>
        <dbReference type="Pfam" id="PF21348"/>
    </source>
</evidence>
<gene>
    <name evidence="3" type="ORF">BHV76_06255</name>
</gene>
<dbReference type="InterPro" id="IPR034641">
    <property type="entry name" value="RGL11"/>
</dbReference>
<dbReference type="PANTHER" id="PTHR43118:SF1">
    <property type="entry name" value="RHAMNOGALACTURONAN LYASE (EUROFUNG)"/>
    <property type="match status" value="1"/>
</dbReference>
<evidence type="ECO:0000259" key="1">
    <source>
        <dbReference type="Pfam" id="PF18370"/>
    </source>
</evidence>
<feature type="domain" description="Rhamnogalacturonan I lyase beta-sheet" evidence="1">
    <location>
        <begin position="32"/>
        <end position="95"/>
    </location>
</feature>
<dbReference type="InterPro" id="IPR028994">
    <property type="entry name" value="Integrin_alpha_N"/>
</dbReference>
<dbReference type="Proteomes" id="UP000186685">
    <property type="component" value="Unassembled WGS sequence"/>
</dbReference>
<dbReference type="Pfam" id="PF21348">
    <property type="entry name" value="RGL11_C"/>
    <property type="match status" value="1"/>
</dbReference>
<feature type="domain" description="Rhamnogalacturonan lyase family 11 C-terminal" evidence="2">
    <location>
        <begin position="125"/>
        <end position="623"/>
    </location>
</feature>
<accession>A0A854C122</accession>
<dbReference type="Pfam" id="PF18370">
    <property type="entry name" value="RGI_lyase"/>
    <property type="match status" value="1"/>
</dbReference>
<comment type="caution">
    <text evidence="3">The sequence shown here is derived from an EMBL/GenBank/DDBJ whole genome shotgun (WGS) entry which is preliminary data.</text>
</comment>
<dbReference type="InterPro" id="IPR013783">
    <property type="entry name" value="Ig-like_fold"/>
</dbReference>
<evidence type="ECO:0000313" key="4">
    <source>
        <dbReference type="Proteomes" id="UP000186685"/>
    </source>
</evidence>
<dbReference type="PANTHER" id="PTHR43118">
    <property type="entry name" value="RHAMNOGALACTURONAN LYASE (EUROFUNG)"/>
    <property type="match status" value="1"/>
</dbReference>
<dbReference type="Gene3D" id="2.60.40.10">
    <property type="entry name" value="Immunoglobulins"/>
    <property type="match status" value="1"/>
</dbReference>
<dbReference type="CDD" id="cd10318">
    <property type="entry name" value="RGL11"/>
    <property type="match status" value="1"/>
</dbReference>
<organism evidence="3 4">
    <name type="scientific">Phocaeicola plebeius</name>
    <dbReference type="NCBI Taxonomy" id="310297"/>
    <lineage>
        <taxon>Bacteria</taxon>
        <taxon>Pseudomonadati</taxon>
        <taxon>Bacteroidota</taxon>
        <taxon>Bacteroidia</taxon>
        <taxon>Bacteroidales</taxon>
        <taxon>Bacteroidaceae</taxon>
        <taxon>Phocaeicola</taxon>
    </lineage>
</organism>
<dbReference type="InterPro" id="IPR041624">
    <property type="entry name" value="RGI_lyase"/>
</dbReference>